<dbReference type="PANTHER" id="PTHR33361:SF2">
    <property type="entry name" value="DUF885 DOMAIN-CONTAINING PROTEIN"/>
    <property type="match status" value="1"/>
</dbReference>
<accession>A0A316IDI6</accession>
<evidence type="ECO:0000313" key="2">
    <source>
        <dbReference type="Proteomes" id="UP000246005"/>
    </source>
</evidence>
<dbReference type="Proteomes" id="UP000246005">
    <property type="component" value="Unassembled WGS sequence"/>
</dbReference>
<organism evidence="1 2">
    <name type="scientific">Lentzea atacamensis</name>
    <dbReference type="NCBI Taxonomy" id="531938"/>
    <lineage>
        <taxon>Bacteria</taxon>
        <taxon>Bacillati</taxon>
        <taxon>Actinomycetota</taxon>
        <taxon>Actinomycetes</taxon>
        <taxon>Pseudonocardiales</taxon>
        <taxon>Pseudonocardiaceae</taxon>
        <taxon>Lentzea</taxon>
    </lineage>
</organism>
<dbReference type="PANTHER" id="PTHR33361">
    <property type="entry name" value="GLR0591 PROTEIN"/>
    <property type="match status" value="1"/>
</dbReference>
<dbReference type="EMBL" id="QGHB01000001">
    <property type="protein sequence ID" value="PWK91049.1"/>
    <property type="molecule type" value="Genomic_DNA"/>
</dbReference>
<dbReference type="Pfam" id="PF05960">
    <property type="entry name" value="DUF885"/>
    <property type="match status" value="2"/>
</dbReference>
<reference evidence="1 2" key="1">
    <citation type="submission" date="2018-05" db="EMBL/GenBank/DDBJ databases">
        <title>Genomic Encyclopedia of Type Strains, Phase IV (KMG-IV): sequencing the most valuable type-strain genomes for metagenomic binning, comparative biology and taxonomic classification.</title>
        <authorList>
            <person name="Goeker M."/>
        </authorList>
    </citation>
    <scope>NUCLEOTIDE SEQUENCE [LARGE SCALE GENOMIC DNA]</scope>
    <source>
        <strain evidence="1 2">DSM 45480</strain>
    </source>
</reference>
<comment type="caution">
    <text evidence="1">The sequence shown here is derived from an EMBL/GenBank/DDBJ whole genome shotgun (WGS) entry which is preliminary data.</text>
</comment>
<proteinExistence type="predicted"/>
<name>A0A316IDI6_9PSEU</name>
<protein>
    <submittedName>
        <fullName evidence="1">Uncharacterized protein (DUF885 family)</fullName>
    </submittedName>
</protein>
<gene>
    <name evidence="1" type="ORF">C8D88_1011080</name>
</gene>
<dbReference type="InterPro" id="IPR010281">
    <property type="entry name" value="DUF885"/>
</dbReference>
<dbReference type="RefSeq" id="WP_233439157.1">
    <property type="nucleotide sequence ID" value="NZ_QGHB01000001.1"/>
</dbReference>
<sequence length="484" mass="54545">MRDLAEQLWELTLDHHALLPNLMGLRDDSALQDHSEDADQDYLRRYRAIAEEAERRIAEMEDDRITRDLVLHLTRAESDTIESRTIEFGVSGYLQAAVPELLYFLGHLKSHHAVPRFLATVADRHRAGVAAGRTPVRHLVEQAIALVDQYDDPAVRHYRDVLVNDVLPHGRDEEQAGLCWLPDGEALYRKAIRMHTTLDLDPHELHATGLRLIENLKREFGGRRPGGLTYTSGEEMIEDAETAVRRAESIAPQWFRTVPRARCEIAAMAPSLPASAPPHYLPASLDGRRPGTYFVNTKEPHTRLRNIAEATAFHEAVPGHHFQRSRIMQLPDLPLLRTNARITAFTEGWALYAERLADEMGLYSTEEARLGMLTMDSKRAGRLVADTGLHAKGWSRQQAVGYLLENTPQPRDLVEAEVDRYLAQPGQALAYMVGRLKFQELRAKAEQTLGATFDVRDFHEVVLSHGNLTLGLLDEVVTAWIAEG</sequence>
<evidence type="ECO:0000313" key="1">
    <source>
        <dbReference type="EMBL" id="PWK91049.1"/>
    </source>
</evidence>
<dbReference type="AlphaFoldDB" id="A0A316IDI6"/>